<proteinExistence type="predicted"/>
<organism evidence="6 7">
    <name type="scientific">Companilactobacillus futsaii</name>
    <dbReference type="NCBI Taxonomy" id="938155"/>
    <lineage>
        <taxon>Bacteria</taxon>
        <taxon>Bacillati</taxon>
        <taxon>Bacillota</taxon>
        <taxon>Bacilli</taxon>
        <taxon>Lactobacillales</taxon>
        <taxon>Lactobacillaceae</taxon>
        <taxon>Companilactobacillus</taxon>
    </lineage>
</organism>
<keyword evidence="2" id="KW-0805">Transcription regulation</keyword>
<dbReference type="Pfam" id="PF13411">
    <property type="entry name" value="MerR_1"/>
    <property type="match status" value="1"/>
</dbReference>
<evidence type="ECO:0000313" key="6">
    <source>
        <dbReference type="EMBL" id="QCX24755.1"/>
    </source>
</evidence>
<dbReference type="PANTHER" id="PTHR30204">
    <property type="entry name" value="REDOX-CYCLING DRUG-SENSING TRANSCRIPTIONAL ACTIVATOR SOXR"/>
    <property type="match status" value="1"/>
</dbReference>
<dbReference type="InterPro" id="IPR009061">
    <property type="entry name" value="DNA-bd_dom_put_sf"/>
</dbReference>
<keyword evidence="4" id="KW-0804">Transcription</keyword>
<evidence type="ECO:0000256" key="4">
    <source>
        <dbReference type="ARBA" id="ARBA00023163"/>
    </source>
</evidence>
<dbReference type="GO" id="GO:0003700">
    <property type="term" value="F:DNA-binding transcription factor activity"/>
    <property type="evidence" value="ECO:0007669"/>
    <property type="project" value="InterPro"/>
</dbReference>
<accession>A0A5B7T365</accession>
<dbReference type="InterPro" id="IPR047057">
    <property type="entry name" value="MerR_fam"/>
</dbReference>
<dbReference type="PANTHER" id="PTHR30204:SF69">
    <property type="entry name" value="MERR-FAMILY TRANSCRIPTIONAL REGULATOR"/>
    <property type="match status" value="1"/>
</dbReference>
<dbReference type="PROSITE" id="PS50937">
    <property type="entry name" value="HTH_MERR_2"/>
    <property type="match status" value="1"/>
</dbReference>
<feature type="domain" description="HTH merR-type" evidence="5">
    <location>
        <begin position="1"/>
        <end position="70"/>
    </location>
</feature>
<dbReference type="Gene3D" id="1.10.1660.10">
    <property type="match status" value="1"/>
</dbReference>
<keyword evidence="1" id="KW-0678">Repressor</keyword>
<gene>
    <name evidence="6" type="ORF">FG051_06350</name>
</gene>
<reference evidence="6 7" key="1">
    <citation type="submission" date="2019-05" db="EMBL/GenBank/DDBJ databases">
        <title>Genome Sequence of Lactobacillus futsaii Y97, a Potential Probiotic Strain Isolated from the Futsai of Taiwan.</title>
        <authorList>
            <person name="Du X."/>
        </authorList>
    </citation>
    <scope>NUCLEOTIDE SEQUENCE [LARGE SCALE GENOMIC DNA]</scope>
    <source>
        <strain evidence="6 7">Y97</strain>
    </source>
</reference>
<dbReference type="InterPro" id="IPR000551">
    <property type="entry name" value="MerR-type_HTH_dom"/>
</dbReference>
<dbReference type="KEGG" id="lft:FG051_06350"/>
<dbReference type="AlphaFoldDB" id="A0A5B7T365"/>
<keyword evidence="3" id="KW-0238">DNA-binding</keyword>
<evidence type="ECO:0000256" key="1">
    <source>
        <dbReference type="ARBA" id="ARBA00022491"/>
    </source>
</evidence>
<sequence length="265" mass="30287">MLKISEMADLANTTRRTLIFYDQEDIFTPNHRNNNGYRLYDYDQLYDLLFILGLRNLDIPLSDIKNIQNSTTSSRELLSNTQSKINNKISELVKIQRVLNKKIEDKNLADDEKLYEPSIKKLPKKLFWHSISSSGCTADEVAQLFSNFYKHLDNLAIMETGQSGFFTDLSIDNPNDYPDASFQVIKEITNAEIGLPIIEKPAGLYACILVRNNGTGINHGLTSLKGFCRRNNLSVKENLWQINTNNDFVETGSSKFGWLEYQINS</sequence>
<dbReference type="Proteomes" id="UP000310673">
    <property type="component" value="Chromosome"/>
</dbReference>
<dbReference type="SUPFAM" id="SSF46955">
    <property type="entry name" value="Putative DNA-binding domain"/>
    <property type="match status" value="1"/>
</dbReference>
<evidence type="ECO:0000256" key="2">
    <source>
        <dbReference type="ARBA" id="ARBA00023015"/>
    </source>
</evidence>
<name>A0A5B7T365_9LACO</name>
<protein>
    <submittedName>
        <fullName evidence="6">MerR family transcriptional regulator</fullName>
    </submittedName>
</protein>
<dbReference type="GO" id="GO:0003677">
    <property type="term" value="F:DNA binding"/>
    <property type="evidence" value="ECO:0007669"/>
    <property type="project" value="UniProtKB-KW"/>
</dbReference>
<dbReference type="SMART" id="SM00422">
    <property type="entry name" value="HTH_MERR"/>
    <property type="match status" value="1"/>
</dbReference>
<dbReference type="STRING" id="1423818.FC88_GL001943"/>
<evidence type="ECO:0000313" key="7">
    <source>
        <dbReference type="Proteomes" id="UP000310673"/>
    </source>
</evidence>
<dbReference type="EMBL" id="CP040736">
    <property type="protein sequence ID" value="QCX24755.1"/>
    <property type="molecule type" value="Genomic_DNA"/>
</dbReference>
<evidence type="ECO:0000259" key="5">
    <source>
        <dbReference type="PROSITE" id="PS50937"/>
    </source>
</evidence>
<evidence type="ECO:0000256" key="3">
    <source>
        <dbReference type="ARBA" id="ARBA00023125"/>
    </source>
</evidence>
<dbReference type="RefSeq" id="WP_057811804.1">
    <property type="nucleotide sequence ID" value="NZ_CP040736.1"/>
</dbReference>